<dbReference type="GO" id="GO:0043565">
    <property type="term" value="F:sequence-specific DNA binding"/>
    <property type="evidence" value="ECO:0007669"/>
    <property type="project" value="InterPro"/>
</dbReference>
<gene>
    <name evidence="5" type="ORF">J43TS3_14000</name>
</gene>
<dbReference type="InterPro" id="IPR020449">
    <property type="entry name" value="Tscrpt_reg_AraC-type_HTH"/>
</dbReference>
<evidence type="ECO:0000256" key="2">
    <source>
        <dbReference type="ARBA" id="ARBA00023125"/>
    </source>
</evidence>
<dbReference type="InterPro" id="IPR018060">
    <property type="entry name" value="HTH_AraC"/>
</dbReference>
<dbReference type="PROSITE" id="PS00041">
    <property type="entry name" value="HTH_ARAC_FAMILY_1"/>
    <property type="match status" value="1"/>
</dbReference>
<dbReference type="SUPFAM" id="SSF51215">
    <property type="entry name" value="Regulatory protein AraC"/>
    <property type="match status" value="1"/>
</dbReference>
<dbReference type="SUPFAM" id="SSF46689">
    <property type="entry name" value="Homeodomain-like"/>
    <property type="match status" value="2"/>
</dbReference>
<evidence type="ECO:0000313" key="5">
    <source>
        <dbReference type="EMBL" id="GIO26789.1"/>
    </source>
</evidence>
<dbReference type="RefSeq" id="WP_212920298.1">
    <property type="nucleotide sequence ID" value="NZ_BORP01000002.1"/>
</dbReference>
<keyword evidence="1" id="KW-0805">Transcription regulation</keyword>
<dbReference type="Proteomes" id="UP000676917">
    <property type="component" value="Unassembled WGS sequence"/>
</dbReference>
<protein>
    <submittedName>
        <fullName evidence="5">AraC family transcriptional regulator</fullName>
    </submittedName>
</protein>
<dbReference type="InterPro" id="IPR014710">
    <property type="entry name" value="RmlC-like_jellyroll"/>
</dbReference>
<dbReference type="EMBL" id="BORP01000002">
    <property type="protein sequence ID" value="GIO26789.1"/>
    <property type="molecule type" value="Genomic_DNA"/>
</dbReference>
<evidence type="ECO:0000259" key="4">
    <source>
        <dbReference type="PROSITE" id="PS01124"/>
    </source>
</evidence>
<dbReference type="Gene3D" id="1.10.10.60">
    <property type="entry name" value="Homeodomain-like"/>
    <property type="match status" value="2"/>
</dbReference>
<dbReference type="SMART" id="SM00342">
    <property type="entry name" value="HTH_ARAC"/>
    <property type="match status" value="1"/>
</dbReference>
<dbReference type="InterPro" id="IPR018062">
    <property type="entry name" value="HTH_AraC-typ_CS"/>
</dbReference>
<dbReference type="AlphaFoldDB" id="A0A919X857"/>
<feature type="domain" description="HTH araC/xylS-type" evidence="4">
    <location>
        <begin position="165"/>
        <end position="261"/>
    </location>
</feature>
<dbReference type="GO" id="GO:0003700">
    <property type="term" value="F:DNA-binding transcription factor activity"/>
    <property type="evidence" value="ECO:0007669"/>
    <property type="project" value="InterPro"/>
</dbReference>
<evidence type="ECO:0000256" key="1">
    <source>
        <dbReference type="ARBA" id="ARBA00023015"/>
    </source>
</evidence>
<dbReference type="PROSITE" id="PS01124">
    <property type="entry name" value="HTH_ARAC_FAMILY_2"/>
    <property type="match status" value="1"/>
</dbReference>
<name>A0A919X857_9BACI</name>
<dbReference type="PANTHER" id="PTHR43280:SF28">
    <property type="entry name" value="HTH-TYPE TRANSCRIPTIONAL ACTIVATOR RHAS"/>
    <property type="match status" value="1"/>
</dbReference>
<organism evidence="5 6">
    <name type="scientific">Ornithinibacillus bavariensis</name>
    <dbReference type="NCBI Taxonomy" id="545502"/>
    <lineage>
        <taxon>Bacteria</taxon>
        <taxon>Bacillati</taxon>
        <taxon>Bacillota</taxon>
        <taxon>Bacilli</taxon>
        <taxon>Bacillales</taxon>
        <taxon>Bacillaceae</taxon>
        <taxon>Ornithinibacillus</taxon>
    </lineage>
</organism>
<dbReference type="InterPro" id="IPR009057">
    <property type="entry name" value="Homeodomain-like_sf"/>
</dbReference>
<comment type="caution">
    <text evidence="5">The sequence shown here is derived from an EMBL/GenBank/DDBJ whole genome shotgun (WGS) entry which is preliminary data.</text>
</comment>
<dbReference type="PANTHER" id="PTHR43280">
    <property type="entry name" value="ARAC-FAMILY TRANSCRIPTIONAL REGULATOR"/>
    <property type="match status" value="1"/>
</dbReference>
<sequence>MLDINPDDFILMPVFATINCEPNWQWKRQAPIPNYDLLYVWKGEGKLLLNGKEYLINRGSCFLFQPGDWVTATHNPQNPLVLTYIHFNLGNRPKLIPTPYRILQNAIIFESLLTRYIRLLLMERFAAEVEARLILKQLIIQLLREDQQKERREDTESNTLLTAIREAANYVREHPSEAHTIDSLASRASFSPRYFSRKFKEIIGQSVRSYIIVARIKRAEHLLYYTGMTVTEVSEALGYRNLHFFSRQFKQYTGKSPSSIR</sequence>
<dbReference type="InterPro" id="IPR003313">
    <property type="entry name" value="AraC-bd"/>
</dbReference>
<dbReference type="Gene3D" id="2.60.120.10">
    <property type="entry name" value="Jelly Rolls"/>
    <property type="match status" value="1"/>
</dbReference>
<dbReference type="PRINTS" id="PR00032">
    <property type="entry name" value="HTHARAC"/>
</dbReference>
<accession>A0A919X857</accession>
<dbReference type="Pfam" id="PF02311">
    <property type="entry name" value="AraC_binding"/>
    <property type="match status" value="1"/>
</dbReference>
<dbReference type="InterPro" id="IPR037923">
    <property type="entry name" value="HTH-like"/>
</dbReference>
<keyword evidence="3" id="KW-0804">Transcription</keyword>
<keyword evidence="2" id="KW-0238">DNA-binding</keyword>
<dbReference type="Pfam" id="PF12833">
    <property type="entry name" value="HTH_18"/>
    <property type="match status" value="1"/>
</dbReference>
<evidence type="ECO:0000256" key="3">
    <source>
        <dbReference type="ARBA" id="ARBA00023163"/>
    </source>
</evidence>
<keyword evidence="6" id="KW-1185">Reference proteome</keyword>
<reference evidence="5" key="1">
    <citation type="submission" date="2021-03" db="EMBL/GenBank/DDBJ databases">
        <title>Antimicrobial resistance genes in bacteria isolated from Japanese honey, and their potential for conferring macrolide and lincosamide resistance in the American foulbrood pathogen Paenibacillus larvae.</title>
        <authorList>
            <person name="Okamoto M."/>
            <person name="Kumagai M."/>
            <person name="Kanamori H."/>
            <person name="Takamatsu D."/>
        </authorList>
    </citation>
    <scope>NUCLEOTIDE SEQUENCE</scope>
    <source>
        <strain evidence="5">J43TS3</strain>
    </source>
</reference>
<evidence type="ECO:0000313" key="6">
    <source>
        <dbReference type="Proteomes" id="UP000676917"/>
    </source>
</evidence>
<proteinExistence type="predicted"/>